<dbReference type="GO" id="GO:0005886">
    <property type="term" value="C:plasma membrane"/>
    <property type="evidence" value="ECO:0007669"/>
    <property type="project" value="UniProtKB-SubCell"/>
</dbReference>
<feature type="transmembrane region" description="Helical" evidence="1">
    <location>
        <begin position="195"/>
        <end position="214"/>
    </location>
</feature>
<keyword evidence="1" id="KW-0812">Transmembrane</keyword>
<keyword evidence="1" id="KW-1133">Transmembrane helix</keyword>
<keyword evidence="1" id="KW-0472">Membrane</keyword>
<evidence type="ECO:0000256" key="1">
    <source>
        <dbReference type="SAM" id="Phobius"/>
    </source>
</evidence>
<reference evidence="2 3" key="1">
    <citation type="submission" date="2020-11" db="EMBL/GenBank/DDBJ databases">
        <title>Arthrobacter antarcticus sp. nov., isolated from Antarctic Soil.</title>
        <authorList>
            <person name="Li J."/>
        </authorList>
    </citation>
    <scope>NUCLEOTIDE SEQUENCE [LARGE SCALE GENOMIC DNA]</scope>
    <source>
        <strain evidence="2 3">Z1-20</strain>
    </source>
</reference>
<feature type="transmembrane region" description="Helical" evidence="1">
    <location>
        <begin position="82"/>
        <end position="101"/>
    </location>
</feature>
<sequence>MNTALPVLAHELRLVLREKTIVLVLGLFLAMTALSCLIGYAGSNAVATAYRLSLDQLTNPGSAPPNPFEHIPALSLQRNLPIYFFLLGSLLAIVLGVSAGLRDRQSRTATLILSRPLRRGAYTGGKIAAVEVALAGCLATSFVLALVLSLVFPPLHLDLGATVRLAVFFGFSWLYLSVFALVGLIGGLRAKSQAMALMGPVSLWVITGFVLPQLTTAIEPTGTLNPVSVNAAGAVSTGIIGQLNTFLGPVSIADTYKRLSSGLLDFGPVTSPGGLWAVNAVPVLILLAVLVITAVLVVRAGLRYSPSEDALV</sequence>
<dbReference type="EMBL" id="JADNYM010000041">
    <property type="protein sequence ID" value="MBG0741782.1"/>
    <property type="molecule type" value="Genomic_DNA"/>
</dbReference>
<dbReference type="GO" id="GO:0140359">
    <property type="term" value="F:ABC-type transporter activity"/>
    <property type="evidence" value="ECO:0007669"/>
    <property type="project" value="InterPro"/>
</dbReference>
<dbReference type="Proteomes" id="UP000655366">
    <property type="component" value="Unassembled WGS sequence"/>
</dbReference>
<dbReference type="PANTHER" id="PTHR43471">
    <property type="entry name" value="ABC TRANSPORTER PERMEASE"/>
    <property type="match status" value="1"/>
</dbReference>
<dbReference type="RefSeq" id="WP_196398713.1">
    <property type="nucleotide sequence ID" value="NZ_JADNYM010000041.1"/>
</dbReference>
<feature type="transmembrane region" description="Helical" evidence="1">
    <location>
        <begin position="165"/>
        <end position="188"/>
    </location>
</feature>
<evidence type="ECO:0000313" key="3">
    <source>
        <dbReference type="Proteomes" id="UP000655366"/>
    </source>
</evidence>
<dbReference type="Pfam" id="PF12679">
    <property type="entry name" value="ABC2_membrane_2"/>
    <property type="match status" value="1"/>
</dbReference>
<gene>
    <name evidence="2" type="ORF">IV500_20720</name>
</gene>
<feature type="transmembrane region" description="Helical" evidence="1">
    <location>
        <begin position="21"/>
        <end position="42"/>
    </location>
</feature>
<dbReference type="AlphaFoldDB" id="A0A931CRR3"/>
<organism evidence="2 3">
    <name type="scientific">Arthrobacter terrae</name>
    <dbReference type="NCBI Taxonomy" id="2935737"/>
    <lineage>
        <taxon>Bacteria</taxon>
        <taxon>Bacillati</taxon>
        <taxon>Actinomycetota</taxon>
        <taxon>Actinomycetes</taxon>
        <taxon>Micrococcales</taxon>
        <taxon>Micrococcaceae</taxon>
        <taxon>Arthrobacter</taxon>
    </lineage>
</organism>
<comment type="caution">
    <text evidence="2">The sequence shown here is derived from an EMBL/GenBank/DDBJ whole genome shotgun (WGS) entry which is preliminary data.</text>
</comment>
<accession>A0A931CRR3</accession>
<protein>
    <submittedName>
        <fullName evidence="2">ABC transporter permease subunit</fullName>
    </submittedName>
</protein>
<feature type="transmembrane region" description="Helical" evidence="1">
    <location>
        <begin position="127"/>
        <end position="153"/>
    </location>
</feature>
<evidence type="ECO:0000313" key="2">
    <source>
        <dbReference type="EMBL" id="MBG0741782.1"/>
    </source>
</evidence>
<feature type="transmembrane region" description="Helical" evidence="1">
    <location>
        <begin position="276"/>
        <end position="298"/>
    </location>
</feature>
<proteinExistence type="predicted"/>
<keyword evidence="3" id="KW-1185">Reference proteome</keyword>
<name>A0A931CRR3_9MICC</name>